<accession>S6CU18</accession>
<sequence length="69" mass="7518">MSGHVLGFQRSANKDWGAGRVLDSHSHDWAVELSPKGTGGIPVCDTTEPRGSSRAYGLHHYKHTGRYQG</sequence>
<dbReference type="AlphaFoldDB" id="S6CU18"/>
<dbReference type="EMBL" id="HF571520">
    <property type="protein sequence ID" value="CCQ34084.1"/>
    <property type="molecule type" value="Genomic_DNA"/>
</dbReference>
<proteinExistence type="predicted"/>
<reference evidence="1 2" key="1">
    <citation type="journal article" date="2014" name="Environ. Microbiol.">
        <title>Halorhabdus tiamatea: proteogenomics and glycosidase activity measurements identify the first cultivated euryarchaeon from a deep-sea anoxic brine lake as potential polysaccharide degrader.</title>
        <authorList>
            <person name="Werner J."/>
            <person name="Ferrer M."/>
            <person name="Michel G."/>
            <person name="Mann A.J."/>
            <person name="Huang S."/>
            <person name="Juarez S."/>
            <person name="Ciordia S."/>
            <person name="Albar J.P."/>
            <person name="Alcaide M."/>
            <person name="La Cono V."/>
            <person name="Yakimov M.M."/>
            <person name="Antunes A."/>
            <person name="Taborda M."/>
            <person name="Da Costa M.S."/>
            <person name="Amann R.I."/>
            <person name="Gloeckner F.O."/>
            <person name="Golyshina O.V."/>
            <person name="Golyshin P.N."/>
            <person name="Teeling H."/>
        </authorList>
    </citation>
    <scope>NUCLEOTIDE SEQUENCE [LARGE SCALE GENOMIC DNA]</scope>
    <source>
        <strain evidence="2">SARL4B</strain>
    </source>
</reference>
<name>S6CU18_9EURY</name>
<protein>
    <submittedName>
        <fullName evidence="1">Uncharacterized protein</fullName>
    </submittedName>
</protein>
<evidence type="ECO:0000313" key="2">
    <source>
        <dbReference type="Proteomes" id="UP000015381"/>
    </source>
</evidence>
<dbReference type="KEGG" id="hti:HTIA_1967"/>
<dbReference type="Proteomes" id="UP000015381">
    <property type="component" value="Chromosome I"/>
</dbReference>
<keyword evidence="2" id="KW-1185">Reference proteome</keyword>
<organism evidence="1 2">
    <name type="scientific">Halorhabdus tiamatea SARL4B</name>
    <dbReference type="NCBI Taxonomy" id="1033806"/>
    <lineage>
        <taxon>Archaea</taxon>
        <taxon>Methanobacteriati</taxon>
        <taxon>Methanobacteriota</taxon>
        <taxon>Stenosarchaea group</taxon>
        <taxon>Halobacteria</taxon>
        <taxon>Halobacteriales</taxon>
        <taxon>Haloarculaceae</taxon>
        <taxon>Halorhabdus</taxon>
    </lineage>
</organism>
<gene>
    <name evidence="1" type="ORF">HTIA_1967</name>
</gene>
<evidence type="ECO:0000313" key="1">
    <source>
        <dbReference type="EMBL" id="CCQ34084.1"/>
    </source>
</evidence>
<dbReference type="HOGENOM" id="CLU_2765970_0_0_2"/>